<evidence type="ECO:0000313" key="4">
    <source>
        <dbReference type="EMBL" id="KAK2705654.1"/>
    </source>
</evidence>
<dbReference type="EMBL" id="JAVRJZ010000020">
    <property type="protein sequence ID" value="KAK2705654.1"/>
    <property type="molecule type" value="Genomic_DNA"/>
</dbReference>
<keyword evidence="5" id="KW-1185">Reference proteome</keyword>
<evidence type="ECO:0000256" key="2">
    <source>
        <dbReference type="SAM" id="MobiDB-lite"/>
    </source>
</evidence>
<sequence length="220" mass="24702">MQGMPESEADSPSKPEDIQGDGRWLNVHERFLSEGREKEPEVVLIGDSLLSHLSYTQIWSEKFVPLHCLNFGISGDQTQHVLWRVENGELDNVNPKAVVLLVGTNNVKHGPKDVANGILKITLSIQRKLPSATIFVLSLLPRGKYPNPLREKNKKVNELLKEELISKNQVKFVDISSGMVQPDGTISHLDLHDYLHLSVTGYEKIFSIVYNNLLSCLIDV</sequence>
<protein>
    <recommendedName>
        <fullName evidence="3">SGNH hydrolase-type esterase domain-containing protein</fullName>
    </recommendedName>
</protein>
<comment type="caution">
    <text evidence="4">The sequence shown here is derived from an EMBL/GenBank/DDBJ whole genome shotgun (WGS) entry which is preliminary data.</text>
</comment>
<dbReference type="PANTHER" id="PTHR11852">
    <property type="entry name" value="PLATELET-ACTIVATING FACTOR ACETYLHYDROLASE"/>
    <property type="match status" value="1"/>
</dbReference>
<accession>A0AA88HET1</accession>
<comment type="similarity">
    <text evidence="1">Belongs to the 'GDSL' lipolytic enzyme family. Platelet-activating factor acetylhydrolase IB beta/gamma subunits subfamily.</text>
</comment>
<dbReference type="Pfam" id="PF13472">
    <property type="entry name" value="Lipase_GDSL_2"/>
    <property type="match status" value="1"/>
</dbReference>
<dbReference type="Proteomes" id="UP001187531">
    <property type="component" value="Unassembled WGS sequence"/>
</dbReference>
<feature type="domain" description="SGNH hydrolase-type esterase" evidence="3">
    <location>
        <begin position="54"/>
        <end position="203"/>
    </location>
</feature>
<dbReference type="InterPro" id="IPR036514">
    <property type="entry name" value="SGNH_hydro_sf"/>
</dbReference>
<name>A0AA88HET1_ARTSF</name>
<evidence type="ECO:0000256" key="1">
    <source>
        <dbReference type="ARBA" id="ARBA00038184"/>
    </source>
</evidence>
<dbReference type="Gene3D" id="3.40.50.1110">
    <property type="entry name" value="SGNH hydrolase"/>
    <property type="match status" value="1"/>
</dbReference>
<proteinExistence type="inferred from homology"/>
<dbReference type="PANTHER" id="PTHR11852:SF0">
    <property type="entry name" value="PLATELET-ACTIVATING FACTOR ACETYLHYDROLASE IB SUBUNIT BETA HOMOLOG"/>
    <property type="match status" value="1"/>
</dbReference>
<gene>
    <name evidence="4" type="ORF">QYM36_015881</name>
</gene>
<feature type="region of interest" description="Disordered" evidence="2">
    <location>
        <begin position="1"/>
        <end position="21"/>
    </location>
</feature>
<dbReference type="AlphaFoldDB" id="A0AA88HET1"/>
<organism evidence="4 5">
    <name type="scientific">Artemia franciscana</name>
    <name type="common">Brine shrimp</name>
    <name type="synonym">Artemia sanfranciscana</name>
    <dbReference type="NCBI Taxonomy" id="6661"/>
    <lineage>
        <taxon>Eukaryota</taxon>
        <taxon>Metazoa</taxon>
        <taxon>Ecdysozoa</taxon>
        <taxon>Arthropoda</taxon>
        <taxon>Crustacea</taxon>
        <taxon>Branchiopoda</taxon>
        <taxon>Anostraca</taxon>
        <taxon>Artemiidae</taxon>
        <taxon>Artemia</taxon>
    </lineage>
</organism>
<evidence type="ECO:0000259" key="3">
    <source>
        <dbReference type="Pfam" id="PF13472"/>
    </source>
</evidence>
<reference evidence="4" key="1">
    <citation type="submission" date="2023-07" db="EMBL/GenBank/DDBJ databases">
        <title>Chromosome-level genome assembly of Artemia franciscana.</title>
        <authorList>
            <person name="Jo E."/>
        </authorList>
    </citation>
    <scope>NUCLEOTIDE SEQUENCE</scope>
    <source>
        <tissue evidence="4">Whole body</tissue>
    </source>
</reference>
<dbReference type="InterPro" id="IPR013830">
    <property type="entry name" value="SGNH_hydro"/>
</dbReference>
<dbReference type="SUPFAM" id="SSF52266">
    <property type="entry name" value="SGNH hydrolase"/>
    <property type="match status" value="1"/>
</dbReference>
<dbReference type="CDD" id="cd01820">
    <property type="entry name" value="PAF_acetylesterase_like"/>
    <property type="match status" value="1"/>
</dbReference>
<evidence type="ECO:0000313" key="5">
    <source>
        <dbReference type="Proteomes" id="UP001187531"/>
    </source>
</evidence>